<dbReference type="InterPro" id="IPR013783">
    <property type="entry name" value="Ig-like_fold"/>
</dbReference>
<dbReference type="PANTHER" id="PTHR34512:SF30">
    <property type="entry name" value="OUTER MEMBRANE PROTEIN ASSEMBLY FACTOR BAMB"/>
    <property type="match status" value="1"/>
</dbReference>
<dbReference type="PROSITE" id="PS50093">
    <property type="entry name" value="PKD"/>
    <property type="match status" value="12"/>
</dbReference>
<comment type="caution">
    <text evidence="3">The sequence shown here is derived from an EMBL/GenBank/DDBJ whole genome shotgun (WGS) entry which is preliminary data.</text>
</comment>
<dbReference type="EMBL" id="JAMQOT010000008">
    <property type="protein sequence ID" value="MDF9747743.1"/>
    <property type="molecule type" value="Genomic_DNA"/>
</dbReference>
<dbReference type="SUPFAM" id="SSF49299">
    <property type="entry name" value="PKD domain"/>
    <property type="match status" value="15"/>
</dbReference>
<dbReference type="InterPro" id="IPR015943">
    <property type="entry name" value="WD40/YVTN_repeat-like_dom_sf"/>
</dbReference>
<proteinExistence type="predicted"/>
<reference evidence="3" key="1">
    <citation type="submission" date="2022-06" db="EMBL/GenBank/DDBJ databases">
        <title>Natrinema sp. a new haloarchaeum isolate from saline soil.</title>
        <authorList>
            <person name="Strakova D."/>
            <person name="Galisteo C."/>
            <person name="Sanchez-Porro C."/>
            <person name="Ventosa A."/>
        </authorList>
    </citation>
    <scope>NUCLEOTIDE SEQUENCE</scope>
    <source>
        <strain evidence="3">S1CR25-10</strain>
    </source>
</reference>
<feature type="compositionally biased region" description="Basic and acidic residues" evidence="1">
    <location>
        <begin position="3731"/>
        <end position="3746"/>
    </location>
</feature>
<feature type="domain" description="PKD" evidence="2">
    <location>
        <begin position="2042"/>
        <end position="2131"/>
    </location>
</feature>
<dbReference type="SMART" id="SM00089">
    <property type="entry name" value="PKD"/>
    <property type="match status" value="17"/>
</dbReference>
<feature type="compositionally biased region" description="Low complexity" evidence="1">
    <location>
        <begin position="1529"/>
        <end position="1541"/>
    </location>
</feature>
<dbReference type="Gene3D" id="2.40.10.480">
    <property type="match status" value="5"/>
</dbReference>
<feature type="domain" description="PKD" evidence="2">
    <location>
        <begin position="1792"/>
        <end position="1880"/>
    </location>
</feature>
<dbReference type="InterPro" id="IPR002372">
    <property type="entry name" value="PQQ_rpt_dom"/>
</dbReference>
<dbReference type="InterPro" id="IPR035986">
    <property type="entry name" value="PKD_dom_sf"/>
</dbReference>
<dbReference type="Gene3D" id="2.60.40.10">
    <property type="entry name" value="Immunoglobulins"/>
    <property type="match status" value="19"/>
</dbReference>
<feature type="domain" description="PKD" evidence="2">
    <location>
        <begin position="2500"/>
        <end position="2553"/>
    </location>
</feature>
<dbReference type="SMART" id="SM00564">
    <property type="entry name" value="PQQ"/>
    <property type="match status" value="15"/>
</dbReference>
<evidence type="ECO:0000313" key="3">
    <source>
        <dbReference type="EMBL" id="MDF9747743.1"/>
    </source>
</evidence>
<dbReference type="Gene3D" id="2.130.10.10">
    <property type="entry name" value="YVTN repeat-like/Quinoprotein amine dehydrogenase"/>
    <property type="match status" value="2"/>
</dbReference>
<feature type="compositionally biased region" description="Basic and acidic residues" evidence="1">
    <location>
        <begin position="3407"/>
        <end position="3417"/>
    </location>
</feature>
<dbReference type="InterPro" id="IPR022409">
    <property type="entry name" value="PKD/Chitinase_dom"/>
</dbReference>
<feature type="domain" description="PKD" evidence="2">
    <location>
        <begin position="3180"/>
        <end position="3230"/>
    </location>
</feature>
<dbReference type="InterPro" id="IPR018391">
    <property type="entry name" value="PQQ_b-propeller_rpt"/>
</dbReference>
<dbReference type="PANTHER" id="PTHR34512">
    <property type="entry name" value="CELL SURFACE PROTEIN"/>
    <property type="match status" value="1"/>
</dbReference>
<feature type="region of interest" description="Disordered" evidence="1">
    <location>
        <begin position="3362"/>
        <end position="3389"/>
    </location>
</feature>
<feature type="domain" description="PKD" evidence="2">
    <location>
        <begin position="3268"/>
        <end position="3314"/>
    </location>
</feature>
<sequence length="4016" mass="429295">MIAVLLCVSLVAPPAYGSTDAGPDADQFSQISDAELESNDDSNVSLAIQDLTAAEEIAAGETTAVEITVRNRGDEPLLTDLTVDGDAGLTCADPTTVSNVWPGETRQVTAECTASADANGSATVTVDTGDETATTDLTVTEESEGPTLNVSRLVLPDTAVPGESVTLEATLENTGDSGATRQPAIVGSDGIGCEPASDEITVRPGTDATIEATCSVSDDATPDEGLTVTVDTGDETATGTLTVASEPDGPYLAIEAVDTAETITAGETTAVEVTVRNRGTDPALTELAVDGDSKLTCADPTTITNIWPGETRRVTAECTALADADGSATVTVDTGDETATGTVEIGGTTPEASLGVESVTAPSTVERNESFTVELRIENTGNADATATPTVESDALECERRFDGVDLGPGENATLEAVCTGPQSDVNATLTVSAGDDTESETVTITGGADERGESYLTVTDIDEPASIDPGSTFTVVTTIENVGDGDGTERTTVGGEHIACERRGDEQTLAPGERTTVELTCTVEDVDTAPTLVANTADDELTTTIDLAGGDGGAETLGEPVFDLTVEDERTITMMAGPRNFEDGLTETLPETERADAVGVSIEAIDLELEERQSVSMRIEQRETLDYATAPESGVESYFEIAHTPLEDDAVENLTMTVSVDGDLIDEPDQFAFLRYESAGWNDLETTHLGTDERNGTERFAVESPGLSAFAAVTDRRSPEDARIDGIELTDTVDVQGNGRYNDFNLRARADTDVGPYATPFYEVSVDGERVAVQPVKRDRTHEQTIRIPLHSLVTGDSGERNVRVVLYEGDRYHGENASDEWTKLDEWSRTVDYEPAGETVTATEAARNTHNVSAEQYDIYTEEALNESHWRQCADGAADDIAVEVSDAIESKADSVTLGTLDAEQTGEKIAKGSAKELLARSGETGAKVAKQHTRIQNAESAIRMMALAMFIAVKGDQVSECYTVSLHLDDPDYNAEEYDRLHTNLEDLQENSRELESVDDPEREQALLDERVELLRETYALLPDYLEGTHASSVDEAVERSDLQAYEITSYFVEKLRLTLLEDYAATTTLSEREVEGNLTDEARLPAHGWTLQHTLGEELSEEVESDFEMSDVSTWSIDEALSAADSAITDVPSRLGTFIRRSLTGKEVFPEADEFGESRVYDTMDRYDDYTLYRVGFNDEVLEDESASLSIVRPTHENVAHNRFNVTLMDERPERVREPAESIVMDERPSEPDGYISQQFDFEPDQEDYYVLVEANGSTDHYRFIANADKSGTTADIVATDGPNVLRPEIRLEDGPERSDLRTGETVHASDDGTVSFSWHAWDAFHDPEELEYKYRLLDSDNVSEWSDWTAVDTDGTIDETYSLSEGYHAVQLVVRDGDGLTAVTDHTVMVDTTVPEIDVSAVGGANSSTVEISVDQRVDEVALEYRDANETGAEWRSWTTISNLDDRDTIEFNRNGHYELRGRATDFVGHTSDWDETPFVSRVTVVEHDSEDTSTSTSGGVSSSWGVSVGGGSGGGGSSGGSSGSISIGGSSASSASNVETAVEEIDGEMVMDVYVATREFPRVKVESIEFDETDSQEVDVPIPSDLEGTTEIVLEFRGEGNAQVRGINVTAADAPVEIESDGPVVVGESTELEAVIDDEVENQIESVEWDVTDDGSVDATGDTAAHTFTENGTHPVSVTITDVFGDSVTETSAVVAQTPPSVEINGTDRIDAGERASLVATGLDEERSIDRFEWDLTGDGEVDATGRSVSRSFTDVGEREIELRVTDERGATATATHRLAVDNTPPTADLRVRTADPMAGQPVSVSARRSDDEGAIVDYEWAVDGEPFDTGSETTETTFSTPGQYDVTVTVTDEHGATDAVTESIDVLEPVVVSMDGPSEALVGDEVTFETALESGSDVDYAWDLDGDGAYDDGENETATTTFDTAGPHTIYVLATDSAGTTGTASLEVDVTNPAGNASFSTDTDHPTVGEPITLELDRRPRANETYEWTIGGETYDGSSATHEFETPGRYDGTLVVSHEDGPTRDFTRTIEVIGDPEPTIAYDEPVVAGEPVQLDASGSGADSEIDRYEWDLTGDGEIDDEGETVTTTFETVGDSEVSLSVTDRAGRTETTTESIDVSEPVTVSITGPNETTIGTDATFDADLESGRDVELAWDLDGDGVYDDATGEQVTTGFDAEGSTTVAVTAESSDGVVDTASRELTVVDPVGPASFTVEPDRPLSNEAVSLELDREPRANETYQWTVDGVRYNGSSTMHTFDERGSYDVTLVVDHVEGTTEETTRRIDVASPPTAEIAVETPAVIGEPIALNATNESAPDGEIDRYEWDLTGDGEIDATGADVSMTVGESGTHEVTLQVTDNAGVSTNVTRSVTAYERPSVGISFDEPVSVADELALEAVADVPGDREIVDYEWSLEAGTVGADENATTAQFDEPGTHEIGLRVTDSAGVTNATTETVRVYDRPSVDVDVDEPAHVNRTIDLNATVATPENRTIAETAWQFGDGVIVENRSAERATIVVEEPGNYTVALAATDDLGATTVSETTIEAEYRTGDPIWWTTVDTGGNRTAPPGEDTEYNGTTLTAPTVVDDTVYAGSGIGNLTAVNATTGDTRWRSTQQRREGPILRPGATPIGDAPTVVGDTAYISRGPLRAVDSETGAERWSGPDDDFVPSVYGHTAANGAVYASAQFPAPMEVTTSARGANPRGSTIVAIDAESGETLWYSDPPETITEPLTAPTVANGTLYVADVDGEFYAVNATTGEQVWQTNWNTTTRLRGGGLSGPTVATVGSNETTVYLNTNLNGTDAVVALDGTTGEHRWENTDMGVTTGVPTVANDTVYVSSENGTHAIDATTGQIDWTVPDGASVTYSPTVANGTVYATGDDGTVYALDAETGERRWRTGDGPDAPRLPDGEFATSPIVVDGTLYVGDADDRLFALATDTDDGWSDGSRVESGTGNHHDSLSERAGIDESIGSAAIDIDPEHVVHGEPIDFELPREPRANETYEWRIGDRRYTGPSATHTFENDGGYSYENVELTVVHDDDRVPINIAERGVRIHEPPTAAIGHEPPHSISDGEIEFTGTGSVADYPLDIESYEWDLTGDGEFDATGETVSATFDEPGTHEITLRVTDSGNVTNETTETVRVYDRPTAVIDHEQPHSIADDDVALSAADSSVDRGLAIDSYEWDLTGDGEFNATGETVSPSFDEPGTHEITLRVTDTIGFADETTESVRVYDRPSVDLAVGDAYVNRTIDLNATVSTPENRTMAETAWQFDDGVIVENRSAERSTVVVEEPGNYTVALEATDDLGATAVAETTIDADYRPGDPIWATTVENGSNVTSPTVVDDTVYTESKTGTVTAVNATTGDTRWRSPAESPGNSSEIRDPSTTGIAPTIVDDTAFISSGTVRAVDKGSGDERWENDGEFLPWTGKEPWAIEDPRPREGPRPASVQSTTEEVAPEIYGHTTANGAVYVSVRYPVDREEPTRDGPLEGPKIVALDAENGNVLWPSYPMGDTATLTTPTVANESLYVGDTEGNVYAMNATNGQRRWQTSWATEVELTASAAPTVATIGSEENATLYLNAALDGSDAVVALDANTGRHRWSNSVGHTEGMPTVVDDTVYVSGENGTHAIDAATGRTDWSVSNGATTEHSPTVANGTVYTTGDDGTVSALDAETGAVHWQTGDGPDAPRLPDGEFATSPIVVDGTLYVGDRTGELFAIATDGTGHRSTGSRVEGGTENHHDSWEKRAGIDDSVGPATIDYETDEVTTGDSVTLELGREPRANETYEWRIGERRYTGPSVTHTFNGTSYENDRGYERILLTVIHDNDRVPYDMQGMGIAVYDRPTAAIDHEPPHSIADDDVALSAADSSVDRRLETESVEWDLTGDGEFNTTGESVSTSFDEPGDHEIALRVTDSRNVSSETTETVRLYDRPTVDLEVTDPASVNRTIDLNATVATPENRTVAETAWQFDDGVIVENRSAERATIVVEEPGNYSVGLEATDDLGATTVAETTIHADDSSE</sequence>
<feature type="domain" description="PKD" evidence="2">
    <location>
        <begin position="2293"/>
        <end position="2375"/>
    </location>
</feature>
<feature type="compositionally biased region" description="Gly residues" evidence="1">
    <location>
        <begin position="1513"/>
        <end position="1528"/>
    </location>
</feature>
<evidence type="ECO:0000259" key="2">
    <source>
        <dbReference type="PROSITE" id="PS50093"/>
    </source>
</evidence>
<feature type="domain" description="PKD" evidence="2">
    <location>
        <begin position="3963"/>
        <end position="4016"/>
    </location>
</feature>
<dbReference type="CDD" id="cd00146">
    <property type="entry name" value="PKD"/>
    <property type="match status" value="9"/>
</dbReference>
<evidence type="ECO:0000313" key="4">
    <source>
        <dbReference type="Proteomes" id="UP001154061"/>
    </source>
</evidence>
<feature type="domain" description="PKD" evidence="2">
    <location>
        <begin position="3058"/>
        <end position="3142"/>
    </location>
</feature>
<feature type="region of interest" description="Disordered" evidence="1">
    <location>
        <begin position="1492"/>
        <end position="1541"/>
    </location>
</feature>
<dbReference type="Pfam" id="PF18911">
    <property type="entry name" value="PKD_4"/>
    <property type="match status" value="12"/>
</dbReference>
<feature type="region of interest" description="Disordered" evidence="1">
    <location>
        <begin position="3718"/>
        <end position="3753"/>
    </location>
</feature>
<feature type="domain" description="PKD" evidence="2">
    <location>
        <begin position="1652"/>
        <end position="1709"/>
    </location>
</feature>
<gene>
    <name evidence="3" type="ORF">NDI89_19370</name>
</gene>
<organism evidence="3 4">
    <name type="scientific">Natrinema salsiterrestre</name>
    <dbReference type="NCBI Taxonomy" id="2950540"/>
    <lineage>
        <taxon>Archaea</taxon>
        <taxon>Methanobacteriati</taxon>
        <taxon>Methanobacteriota</taxon>
        <taxon>Stenosarchaea group</taxon>
        <taxon>Halobacteria</taxon>
        <taxon>Halobacteriales</taxon>
        <taxon>Natrialbaceae</taxon>
        <taxon>Natrinema</taxon>
    </lineage>
</organism>
<dbReference type="Proteomes" id="UP001154061">
    <property type="component" value="Unassembled WGS sequence"/>
</dbReference>
<dbReference type="Pfam" id="PF13360">
    <property type="entry name" value="PQQ_2"/>
    <property type="match status" value="3"/>
</dbReference>
<evidence type="ECO:0000256" key="1">
    <source>
        <dbReference type="SAM" id="MobiDB-lite"/>
    </source>
</evidence>
<dbReference type="InterPro" id="IPR000601">
    <property type="entry name" value="PKD_dom"/>
</dbReference>
<feature type="region of interest" description="Disordered" evidence="1">
    <location>
        <begin position="2612"/>
        <end position="2637"/>
    </location>
</feature>
<feature type="domain" description="PKD" evidence="2">
    <location>
        <begin position="2406"/>
        <end position="2461"/>
    </location>
</feature>
<feature type="region of interest" description="Disordered" evidence="1">
    <location>
        <begin position="2940"/>
        <end position="2963"/>
    </location>
</feature>
<accession>A0A9Q4L0S0</accession>
<feature type="domain" description="PKD" evidence="2">
    <location>
        <begin position="1992"/>
        <end position="2039"/>
    </location>
</feature>
<protein>
    <submittedName>
        <fullName evidence="3">PKD domain-containing protein</fullName>
    </submittedName>
</protein>
<feature type="region of interest" description="Disordered" evidence="1">
    <location>
        <begin position="3407"/>
        <end position="3450"/>
    </location>
</feature>
<dbReference type="InterPro" id="IPR011047">
    <property type="entry name" value="Quinoprotein_ADH-like_sf"/>
</dbReference>
<dbReference type="Pfam" id="PF00801">
    <property type="entry name" value="PKD"/>
    <property type="match status" value="1"/>
</dbReference>
<dbReference type="RefSeq" id="WP_277524005.1">
    <property type="nucleotide sequence ID" value="NZ_JAMQOT010000008.1"/>
</dbReference>
<name>A0A9Q4L0S0_9EURY</name>
<keyword evidence="4" id="KW-1185">Reference proteome</keyword>
<feature type="compositionally biased region" description="Polar residues" evidence="1">
    <location>
        <begin position="3373"/>
        <end position="3387"/>
    </location>
</feature>
<feature type="compositionally biased region" description="Low complexity" evidence="1">
    <location>
        <begin position="1499"/>
        <end position="1512"/>
    </location>
</feature>
<feature type="domain" description="PKD" evidence="2">
    <location>
        <begin position="1876"/>
        <end position="1964"/>
    </location>
</feature>
<dbReference type="SUPFAM" id="SSF50998">
    <property type="entry name" value="Quinoprotein alcohol dehydrogenase-like"/>
    <property type="match status" value="4"/>
</dbReference>